<protein>
    <submittedName>
        <fullName evidence="2">Uncharacterized protein</fullName>
    </submittedName>
</protein>
<feature type="chain" id="PRO_5041929258" evidence="1">
    <location>
        <begin position="23"/>
        <end position="121"/>
    </location>
</feature>
<evidence type="ECO:0000313" key="2">
    <source>
        <dbReference type="EMBL" id="KAK2025878.1"/>
    </source>
</evidence>
<proteinExistence type="predicted"/>
<accession>A0AAD9HBT5</accession>
<evidence type="ECO:0000313" key="3">
    <source>
        <dbReference type="Proteomes" id="UP001232148"/>
    </source>
</evidence>
<gene>
    <name evidence="2" type="ORF">LX32DRAFT_45051</name>
</gene>
<evidence type="ECO:0000256" key="1">
    <source>
        <dbReference type="SAM" id="SignalP"/>
    </source>
</evidence>
<keyword evidence="1" id="KW-0732">Signal</keyword>
<feature type="signal peptide" evidence="1">
    <location>
        <begin position="1"/>
        <end position="22"/>
    </location>
</feature>
<name>A0AAD9HBT5_9PEZI</name>
<dbReference type="AlphaFoldDB" id="A0AAD9HBT5"/>
<dbReference type="Proteomes" id="UP001232148">
    <property type="component" value="Unassembled WGS sequence"/>
</dbReference>
<keyword evidence="3" id="KW-1185">Reference proteome</keyword>
<sequence length="121" mass="13256">MYGPALHLLLPVSIPMTPSAAALPSTPSTVYSRTGLTSLYPTSTANLIVDKPNQAPVQTSIPKKCLKDAIAQLSPTASPGHFQPPQVEHCSNILRQRHQHRCWTRRRSHLFLTTSSLPLLP</sequence>
<dbReference type="EMBL" id="MU842927">
    <property type="protein sequence ID" value="KAK2025878.1"/>
    <property type="molecule type" value="Genomic_DNA"/>
</dbReference>
<organism evidence="2 3">
    <name type="scientific">Colletotrichum zoysiae</name>
    <dbReference type="NCBI Taxonomy" id="1216348"/>
    <lineage>
        <taxon>Eukaryota</taxon>
        <taxon>Fungi</taxon>
        <taxon>Dikarya</taxon>
        <taxon>Ascomycota</taxon>
        <taxon>Pezizomycotina</taxon>
        <taxon>Sordariomycetes</taxon>
        <taxon>Hypocreomycetidae</taxon>
        <taxon>Glomerellales</taxon>
        <taxon>Glomerellaceae</taxon>
        <taxon>Colletotrichum</taxon>
        <taxon>Colletotrichum graminicola species complex</taxon>
    </lineage>
</organism>
<reference evidence="2" key="1">
    <citation type="submission" date="2021-06" db="EMBL/GenBank/DDBJ databases">
        <title>Comparative genomics, transcriptomics and evolutionary studies reveal genomic signatures of adaptation to plant cell wall in hemibiotrophic fungi.</title>
        <authorList>
            <consortium name="DOE Joint Genome Institute"/>
            <person name="Baroncelli R."/>
            <person name="Diaz J.F."/>
            <person name="Benocci T."/>
            <person name="Peng M."/>
            <person name="Battaglia E."/>
            <person name="Haridas S."/>
            <person name="Andreopoulos W."/>
            <person name="Labutti K."/>
            <person name="Pangilinan J."/>
            <person name="Floch G.L."/>
            <person name="Makela M.R."/>
            <person name="Henrissat B."/>
            <person name="Grigoriev I.V."/>
            <person name="Crouch J.A."/>
            <person name="De Vries R.P."/>
            <person name="Sukno S.A."/>
            <person name="Thon M.R."/>
        </authorList>
    </citation>
    <scope>NUCLEOTIDE SEQUENCE</scope>
    <source>
        <strain evidence="2">MAFF235873</strain>
    </source>
</reference>
<comment type="caution">
    <text evidence="2">The sequence shown here is derived from an EMBL/GenBank/DDBJ whole genome shotgun (WGS) entry which is preliminary data.</text>
</comment>